<keyword evidence="3" id="KW-0862">Zinc</keyword>
<dbReference type="PANTHER" id="PTHR14742:SF0">
    <property type="entry name" value="RIBONUCLEASE P PROTEIN SUBUNIT P21"/>
    <property type="match status" value="1"/>
</dbReference>
<dbReference type="EMBL" id="JAGMVJ010000005">
    <property type="protein sequence ID" value="KAH7090663.1"/>
    <property type="molecule type" value="Genomic_DNA"/>
</dbReference>
<comment type="similarity">
    <text evidence="4">Belongs to the eukaryotic/archaeal RNase P protein component 4 family.</text>
</comment>
<dbReference type="OrthoDB" id="128536at2759"/>
<dbReference type="Proteomes" id="UP000813461">
    <property type="component" value="Unassembled WGS sequence"/>
</dbReference>
<protein>
    <submittedName>
        <fullName evidence="6">RNAse P Rpr2/Rpp21/SNM1 subunit domain-containing protein</fullName>
    </submittedName>
</protein>
<evidence type="ECO:0000256" key="2">
    <source>
        <dbReference type="ARBA" id="ARBA00022723"/>
    </source>
</evidence>
<sequence length="188" mass="20115">MSKVKPPKSKGIPSRHLHARTTFLYQAATYLTLQTAPNVREAKGRSGHSDLSPQFSAQQLPHHSPLALQLGMDLQQVSRKAQLRLSVDLKRTICKACNTILVPGSTATHTTENMSRGAAKTWADVLVIKCLICGGQKRFPVGAKTQPKKRVRKAALKAQALVTGSSSTSPSGSAPHVSSELSSIAAQD</sequence>
<keyword evidence="2" id="KW-0479">Metal-binding</keyword>
<proteinExistence type="inferred from homology"/>
<dbReference type="Pfam" id="PF04032">
    <property type="entry name" value="Rpr2"/>
    <property type="match status" value="1"/>
</dbReference>
<evidence type="ECO:0000256" key="1">
    <source>
        <dbReference type="ARBA" id="ARBA00022694"/>
    </source>
</evidence>
<organism evidence="6 7">
    <name type="scientific">Paraphoma chrysanthemicola</name>
    <dbReference type="NCBI Taxonomy" id="798071"/>
    <lineage>
        <taxon>Eukaryota</taxon>
        <taxon>Fungi</taxon>
        <taxon>Dikarya</taxon>
        <taxon>Ascomycota</taxon>
        <taxon>Pezizomycotina</taxon>
        <taxon>Dothideomycetes</taxon>
        <taxon>Pleosporomycetidae</taxon>
        <taxon>Pleosporales</taxon>
        <taxon>Pleosporineae</taxon>
        <taxon>Phaeosphaeriaceae</taxon>
        <taxon>Paraphoma</taxon>
    </lineage>
</organism>
<evidence type="ECO:0000256" key="5">
    <source>
        <dbReference type="SAM" id="MobiDB-lite"/>
    </source>
</evidence>
<dbReference type="Gene3D" id="6.20.50.20">
    <property type="match status" value="1"/>
</dbReference>
<name>A0A8K0RAI2_9PLEO</name>
<feature type="compositionally biased region" description="Low complexity" evidence="5">
    <location>
        <begin position="162"/>
        <end position="179"/>
    </location>
</feature>
<dbReference type="GO" id="GO:0005655">
    <property type="term" value="C:nucleolar ribonuclease P complex"/>
    <property type="evidence" value="ECO:0007669"/>
    <property type="project" value="TreeGrafter"/>
</dbReference>
<dbReference type="GO" id="GO:0046872">
    <property type="term" value="F:metal ion binding"/>
    <property type="evidence" value="ECO:0007669"/>
    <property type="project" value="UniProtKB-KW"/>
</dbReference>
<feature type="region of interest" description="Disordered" evidence="5">
    <location>
        <begin position="161"/>
        <end position="188"/>
    </location>
</feature>
<evidence type="ECO:0000256" key="4">
    <source>
        <dbReference type="ARBA" id="ARBA00038402"/>
    </source>
</evidence>
<dbReference type="GO" id="GO:0008033">
    <property type="term" value="P:tRNA processing"/>
    <property type="evidence" value="ECO:0007669"/>
    <property type="project" value="UniProtKB-KW"/>
</dbReference>
<dbReference type="InterPro" id="IPR007175">
    <property type="entry name" value="Rpr2/Snm1/Rpp21"/>
</dbReference>
<keyword evidence="1" id="KW-0819">tRNA processing</keyword>
<comment type="caution">
    <text evidence="6">The sequence shown here is derived from an EMBL/GenBank/DDBJ whole genome shotgun (WGS) entry which is preliminary data.</text>
</comment>
<reference evidence="6" key="1">
    <citation type="journal article" date="2021" name="Nat. Commun.">
        <title>Genetic determinants of endophytism in the Arabidopsis root mycobiome.</title>
        <authorList>
            <person name="Mesny F."/>
            <person name="Miyauchi S."/>
            <person name="Thiergart T."/>
            <person name="Pickel B."/>
            <person name="Atanasova L."/>
            <person name="Karlsson M."/>
            <person name="Huettel B."/>
            <person name="Barry K.W."/>
            <person name="Haridas S."/>
            <person name="Chen C."/>
            <person name="Bauer D."/>
            <person name="Andreopoulos W."/>
            <person name="Pangilinan J."/>
            <person name="LaButti K."/>
            <person name="Riley R."/>
            <person name="Lipzen A."/>
            <person name="Clum A."/>
            <person name="Drula E."/>
            <person name="Henrissat B."/>
            <person name="Kohler A."/>
            <person name="Grigoriev I.V."/>
            <person name="Martin F.M."/>
            <person name="Hacquard S."/>
        </authorList>
    </citation>
    <scope>NUCLEOTIDE SEQUENCE</scope>
    <source>
        <strain evidence="6">MPI-SDFR-AT-0120</strain>
    </source>
</reference>
<evidence type="ECO:0000313" key="6">
    <source>
        <dbReference type="EMBL" id="KAH7090663.1"/>
    </source>
</evidence>
<accession>A0A8K0RAI2</accession>
<dbReference type="PANTHER" id="PTHR14742">
    <property type="entry name" value="RIBONUCLEASE P SUBUNIT P21"/>
    <property type="match status" value="1"/>
</dbReference>
<keyword evidence="7" id="KW-1185">Reference proteome</keyword>
<gene>
    <name evidence="6" type="ORF">FB567DRAFT_297310</name>
</gene>
<evidence type="ECO:0000313" key="7">
    <source>
        <dbReference type="Proteomes" id="UP000813461"/>
    </source>
</evidence>
<evidence type="ECO:0000256" key="3">
    <source>
        <dbReference type="ARBA" id="ARBA00022833"/>
    </source>
</evidence>
<dbReference type="AlphaFoldDB" id="A0A8K0RAI2"/>